<sequence>MPVHQIHGALTHMYWEAECAPWTYPEWKEITSVKFGLFPPEDENLPSDWTRADANAIQSYFVQYKAQPPGQKIRFASMTGSGSTIPGRVLWKKFVTKGWKDWRIHARITKILMDHNLHPYLLLRHSTSGAWPDAARYIPIVLPYIALDLFGPGALDGLDHPKSDIDPMLHALVTRTWSNLNNQRSRSVNQLKKRKAEALAAFADLDRDKLTKRKIDAVITKVARWKTLAEIVSPVESEELIEEMDGELRTLLSGLGADLVGGKKRKVLPSLSSQLTLEALKSLASRENVTNTFARYDDFLCNVTHDDTEDLSMQHPAIDVRFGQEGVDPGVEFESQLSRVSLLHNLGFKNGRPLMFNAIRHQNGLNPWDSPFPEAIDGIVPNTVPLNLHWHQLAAIHAILRNNFTKNPNPDAACGILITDEVGLGKTFQATGLMAHISELVQRQQKGEVLPPIIAENPYLGTRQQLPNLPHLIICPGTLQCQWEHESKVTAVPKSFDILVYGSGRDLHQQFWAPDGPFESSKHPPYHRIIIASHASLLQDFDFLYAAPQLHSKGSLPWEVPRRLPGFDNKVKSTLFHQSYLVTTVDEAHEYRNPGPKHVAALAILKQSTLRVIMTATPLQTSTKDLAAMGRLVGIPHFLSELALTEEKADANKIRSVKGNGQDDDKPVRDCLEEISARMNNQFGNHIIRRGASSKDWEGKPLISLPPCRSIQVNLQLSQWESDIMEQLEDGVIDTASAGNSVRKTSRNFYLEMRLGAGYARLDTQDPLPKFKTLEEWHRQKSTKMDACARICQHLLSRDDASDPIIENGKITFPPLPPLQPGEVPKQTHKILVYQEFPSLGPLLRNVLNLYGVKHLYIEGRQTLEQRAAIVERFRTDDNYRVLIFSKIGTVGLNLSRACILIFFDQPWSAQDETQIRGRLHRQPQKLEVKCYHLLALDTADVLLAGLAEGKKGMMEAFLRKDRGKSKSYPFRRPIVSEQITRSTSYDPTVKKEKAETKSKSKPKAVTKVRKTKQPKEKSGEVGGSDPAPKAKKQTSSRKKPPKSDPIVVDDDNDGGAPQHSQANSEVDADGAMSAEGPPMTEPETDGDATGTGGNTTDYSEHRKSVVLSP</sequence>
<protein>
    <submittedName>
        <fullName evidence="1">Uncharacterized protein</fullName>
    </submittedName>
</protein>
<evidence type="ECO:0000313" key="2">
    <source>
        <dbReference type="Proteomes" id="UP000308600"/>
    </source>
</evidence>
<organism evidence="1 2">
    <name type="scientific">Pluteus cervinus</name>
    <dbReference type="NCBI Taxonomy" id="181527"/>
    <lineage>
        <taxon>Eukaryota</taxon>
        <taxon>Fungi</taxon>
        <taxon>Dikarya</taxon>
        <taxon>Basidiomycota</taxon>
        <taxon>Agaricomycotina</taxon>
        <taxon>Agaricomycetes</taxon>
        <taxon>Agaricomycetidae</taxon>
        <taxon>Agaricales</taxon>
        <taxon>Pluteineae</taxon>
        <taxon>Pluteaceae</taxon>
        <taxon>Pluteus</taxon>
    </lineage>
</organism>
<gene>
    <name evidence="1" type="ORF">BDN72DRAFT_779739</name>
</gene>
<dbReference type="Proteomes" id="UP000308600">
    <property type="component" value="Unassembled WGS sequence"/>
</dbReference>
<keyword evidence="2" id="KW-1185">Reference proteome</keyword>
<proteinExistence type="predicted"/>
<evidence type="ECO:0000313" key="1">
    <source>
        <dbReference type="EMBL" id="TFK60185.1"/>
    </source>
</evidence>
<dbReference type="EMBL" id="ML208817">
    <property type="protein sequence ID" value="TFK60185.1"/>
    <property type="molecule type" value="Genomic_DNA"/>
</dbReference>
<accession>A0ACD3A452</accession>
<name>A0ACD3A452_9AGAR</name>
<reference evidence="1 2" key="1">
    <citation type="journal article" date="2019" name="Nat. Ecol. Evol.">
        <title>Megaphylogeny resolves global patterns of mushroom evolution.</title>
        <authorList>
            <person name="Varga T."/>
            <person name="Krizsan K."/>
            <person name="Foldi C."/>
            <person name="Dima B."/>
            <person name="Sanchez-Garcia M."/>
            <person name="Sanchez-Ramirez S."/>
            <person name="Szollosi G.J."/>
            <person name="Szarkandi J.G."/>
            <person name="Papp V."/>
            <person name="Albert L."/>
            <person name="Andreopoulos W."/>
            <person name="Angelini C."/>
            <person name="Antonin V."/>
            <person name="Barry K.W."/>
            <person name="Bougher N.L."/>
            <person name="Buchanan P."/>
            <person name="Buyck B."/>
            <person name="Bense V."/>
            <person name="Catcheside P."/>
            <person name="Chovatia M."/>
            <person name="Cooper J."/>
            <person name="Damon W."/>
            <person name="Desjardin D."/>
            <person name="Finy P."/>
            <person name="Geml J."/>
            <person name="Haridas S."/>
            <person name="Hughes K."/>
            <person name="Justo A."/>
            <person name="Karasinski D."/>
            <person name="Kautmanova I."/>
            <person name="Kiss B."/>
            <person name="Kocsube S."/>
            <person name="Kotiranta H."/>
            <person name="LaButti K.M."/>
            <person name="Lechner B.E."/>
            <person name="Liimatainen K."/>
            <person name="Lipzen A."/>
            <person name="Lukacs Z."/>
            <person name="Mihaltcheva S."/>
            <person name="Morgado L.N."/>
            <person name="Niskanen T."/>
            <person name="Noordeloos M.E."/>
            <person name="Ohm R.A."/>
            <person name="Ortiz-Santana B."/>
            <person name="Ovrebo C."/>
            <person name="Racz N."/>
            <person name="Riley R."/>
            <person name="Savchenko A."/>
            <person name="Shiryaev A."/>
            <person name="Soop K."/>
            <person name="Spirin V."/>
            <person name="Szebenyi C."/>
            <person name="Tomsovsky M."/>
            <person name="Tulloss R.E."/>
            <person name="Uehling J."/>
            <person name="Grigoriev I.V."/>
            <person name="Vagvolgyi C."/>
            <person name="Papp T."/>
            <person name="Martin F.M."/>
            <person name="Miettinen O."/>
            <person name="Hibbett D.S."/>
            <person name="Nagy L.G."/>
        </authorList>
    </citation>
    <scope>NUCLEOTIDE SEQUENCE [LARGE SCALE GENOMIC DNA]</scope>
    <source>
        <strain evidence="1 2">NL-1719</strain>
    </source>
</reference>